<evidence type="ECO:0000256" key="4">
    <source>
        <dbReference type="ARBA" id="ARBA00012595"/>
    </source>
</evidence>
<dbReference type="SMART" id="SM00642">
    <property type="entry name" value="Aamy"/>
    <property type="match status" value="1"/>
</dbReference>
<dbReference type="PANTHER" id="PTHR10357:SF215">
    <property type="entry name" value="ALPHA-AMYLASE 1"/>
    <property type="match status" value="1"/>
</dbReference>
<sequence>MVKKIILPSLLVFFLIGNAIEVTATTAEEWQDESIYFIMVDRFNNGNRANDYNVNPEDPRAYQGGDLAGVIEKLDYIKDMGFTTIWITPIMENSEGGYHGYWITDFKKVNKNFGTLEDAKKLVDEAHKRGIKVLFDFVANHTGYNSPWLDDPDKQDWFHPEKKMMGESPDQLENGWLAGLPDLNTENEEVRNYLFDAARFWIEETGIDGFRLDTVKHVPKDFWSEFSTYVKSIDEDFFLIGEVWNKDPRYIAAYETTGIDSFVDYPFYEEATNVFRQSNQSLDELFAVWNRNKAFYQNPKILGNFIDNHDNPRFASLVNKDDDSVTQWRLALTYMYTAPGIPIIYQGSEIAMKGGNDPDNRRMMEFDQSNGELQQYIKTLSQIRKDYPVLTEGDMEKVTATKEGLAVFKRINAEETIYVVINNSKDEQTVDFPDVEAGYVLTGLLQDQTVAKGESFSISGQAAAIFTVEKEEKQLGLLYGGIGAFVVVIIAVLLLMRRKKK</sequence>
<keyword evidence="8" id="KW-0106">Calcium</keyword>
<evidence type="ECO:0000256" key="5">
    <source>
        <dbReference type="ARBA" id="ARBA00022723"/>
    </source>
</evidence>
<comment type="cofactor">
    <cofactor evidence="2">
        <name>Ca(2+)</name>
        <dbReference type="ChEBI" id="CHEBI:29108"/>
    </cofactor>
</comment>
<feature type="chain" id="PRO_5040720701" description="Alpha-amylase" evidence="14">
    <location>
        <begin position="25"/>
        <end position="501"/>
    </location>
</feature>
<evidence type="ECO:0000256" key="3">
    <source>
        <dbReference type="ARBA" id="ARBA00008061"/>
    </source>
</evidence>
<dbReference type="InterPro" id="IPR017853">
    <property type="entry name" value="GH"/>
</dbReference>
<comment type="similarity">
    <text evidence="3 11">Belongs to the glycosyl hydrolase 13 family.</text>
</comment>
<evidence type="ECO:0000256" key="12">
    <source>
        <dbReference type="RuleBase" id="RU361134"/>
    </source>
</evidence>
<comment type="catalytic activity">
    <reaction evidence="1 12">
        <text>Endohydrolysis of (1-&gt;4)-alpha-D-glucosidic linkages in polysaccharides containing three or more (1-&gt;4)-alpha-linked D-glucose units.</text>
        <dbReference type="EC" id="3.2.1.1"/>
    </reaction>
</comment>
<evidence type="ECO:0000256" key="14">
    <source>
        <dbReference type="SAM" id="SignalP"/>
    </source>
</evidence>
<keyword evidence="13" id="KW-1133">Transmembrane helix</keyword>
<evidence type="ECO:0000256" key="11">
    <source>
        <dbReference type="RuleBase" id="RU003615"/>
    </source>
</evidence>
<dbReference type="PRINTS" id="PR00110">
    <property type="entry name" value="ALPHAAMYLASE"/>
</dbReference>
<keyword evidence="10 12" id="KW-0326">Glycosidase</keyword>
<dbReference type="PANTHER" id="PTHR10357">
    <property type="entry name" value="ALPHA-AMYLASE FAMILY MEMBER"/>
    <property type="match status" value="1"/>
</dbReference>
<keyword evidence="5" id="KW-0479">Metal-binding</keyword>
<dbReference type="SUPFAM" id="SSF51011">
    <property type="entry name" value="Glycosyl hydrolase domain"/>
    <property type="match status" value="1"/>
</dbReference>
<dbReference type="InterPro" id="IPR006047">
    <property type="entry name" value="GH13_cat_dom"/>
</dbReference>
<protein>
    <recommendedName>
        <fullName evidence="4 12">Alpha-amylase</fullName>
        <ecNumber evidence="4 12">3.2.1.1</ecNumber>
    </recommendedName>
</protein>
<dbReference type="InterPro" id="IPR054174">
    <property type="entry name" value="Alpha-amylase-like_C"/>
</dbReference>
<evidence type="ECO:0000256" key="1">
    <source>
        <dbReference type="ARBA" id="ARBA00000548"/>
    </source>
</evidence>
<evidence type="ECO:0000256" key="6">
    <source>
        <dbReference type="ARBA" id="ARBA00022729"/>
    </source>
</evidence>
<dbReference type="RefSeq" id="WP_272447656.1">
    <property type="nucleotide sequence ID" value="NZ_JAMQKC010000033.1"/>
</dbReference>
<dbReference type="AlphaFoldDB" id="A0A9X3WJK0"/>
<evidence type="ECO:0000256" key="9">
    <source>
        <dbReference type="ARBA" id="ARBA00023277"/>
    </source>
</evidence>
<dbReference type="Gene3D" id="3.20.20.80">
    <property type="entry name" value="Glycosidases"/>
    <property type="match status" value="1"/>
</dbReference>
<feature type="transmembrane region" description="Helical" evidence="13">
    <location>
        <begin position="476"/>
        <end position="496"/>
    </location>
</feature>
<dbReference type="Proteomes" id="UP001145069">
    <property type="component" value="Unassembled WGS sequence"/>
</dbReference>
<keyword evidence="17" id="KW-1185">Reference proteome</keyword>
<evidence type="ECO:0000256" key="13">
    <source>
        <dbReference type="SAM" id="Phobius"/>
    </source>
</evidence>
<proteinExistence type="inferred from homology"/>
<dbReference type="Pfam" id="PF00128">
    <property type="entry name" value="Alpha-amylase"/>
    <property type="match status" value="1"/>
</dbReference>
<keyword evidence="7 12" id="KW-0378">Hydrolase</keyword>
<dbReference type="InterPro" id="IPR013780">
    <property type="entry name" value="Glyco_hydro_b"/>
</dbReference>
<dbReference type="Gene3D" id="2.60.40.1180">
    <property type="entry name" value="Golgi alpha-mannosidase II"/>
    <property type="match status" value="1"/>
</dbReference>
<dbReference type="Pfam" id="PF22026">
    <property type="entry name" value="Alpha-amylase_C_2"/>
    <property type="match status" value="1"/>
</dbReference>
<evidence type="ECO:0000259" key="15">
    <source>
        <dbReference type="SMART" id="SM00642"/>
    </source>
</evidence>
<dbReference type="InterPro" id="IPR006046">
    <property type="entry name" value="Alpha_amylase"/>
</dbReference>
<feature type="signal peptide" evidence="14">
    <location>
        <begin position="1"/>
        <end position="24"/>
    </location>
</feature>
<reference evidence="16" key="1">
    <citation type="submission" date="2022-06" db="EMBL/GenBank/DDBJ databases">
        <title>Aquibacillus sp. a new bacterium isolated from soil saline samples.</title>
        <authorList>
            <person name="Galisteo C."/>
            <person name="De La Haba R."/>
            <person name="Sanchez-Porro C."/>
            <person name="Ventosa A."/>
        </authorList>
    </citation>
    <scope>NUCLEOTIDE SEQUENCE</scope>
    <source>
        <strain evidence="16">3ASR75-54</strain>
    </source>
</reference>
<dbReference type="CDD" id="cd11339">
    <property type="entry name" value="AmyAc_bac_CMD_like_2"/>
    <property type="match status" value="1"/>
</dbReference>
<keyword evidence="6 14" id="KW-0732">Signal</keyword>
<dbReference type="InterPro" id="IPR013777">
    <property type="entry name" value="A-amylase-like"/>
</dbReference>
<dbReference type="GO" id="GO:0005975">
    <property type="term" value="P:carbohydrate metabolic process"/>
    <property type="evidence" value="ECO:0007669"/>
    <property type="project" value="InterPro"/>
</dbReference>
<evidence type="ECO:0000256" key="7">
    <source>
        <dbReference type="ARBA" id="ARBA00022801"/>
    </source>
</evidence>
<dbReference type="SUPFAM" id="SSF51445">
    <property type="entry name" value="(Trans)glycosidases"/>
    <property type="match status" value="1"/>
</dbReference>
<keyword evidence="13" id="KW-0812">Transmembrane</keyword>
<feature type="domain" description="Glycosyl hydrolase family 13 catalytic" evidence="15">
    <location>
        <begin position="37"/>
        <end position="384"/>
    </location>
</feature>
<organism evidence="16 17">
    <name type="scientific">Aquibacillus salsiterrae</name>
    <dbReference type="NCBI Taxonomy" id="2950439"/>
    <lineage>
        <taxon>Bacteria</taxon>
        <taxon>Bacillati</taxon>
        <taxon>Bacillota</taxon>
        <taxon>Bacilli</taxon>
        <taxon>Bacillales</taxon>
        <taxon>Bacillaceae</taxon>
        <taxon>Aquibacillus</taxon>
    </lineage>
</organism>
<keyword evidence="13" id="KW-0472">Membrane</keyword>
<dbReference type="GO" id="GO:0005509">
    <property type="term" value="F:calcium ion binding"/>
    <property type="evidence" value="ECO:0007669"/>
    <property type="project" value="InterPro"/>
</dbReference>
<dbReference type="PIRSF" id="PIRSF001024">
    <property type="entry name" value="Alph-amyl_fung"/>
    <property type="match status" value="1"/>
</dbReference>
<keyword evidence="9 12" id="KW-0119">Carbohydrate metabolism</keyword>
<dbReference type="GO" id="GO:0004556">
    <property type="term" value="F:alpha-amylase activity"/>
    <property type="evidence" value="ECO:0007669"/>
    <property type="project" value="UniProtKB-UniRule"/>
</dbReference>
<accession>A0A9X3WJK0</accession>
<evidence type="ECO:0000313" key="16">
    <source>
        <dbReference type="EMBL" id="MDC3418589.1"/>
    </source>
</evidence>
<dbReference type="EMBL" id="JAMQKC010000033">
    <property type="protein sequence ID" value="MDC3418589.1"/>
    <property type="molecule type" value="Genomic_DNA"/>
</dbReference>
<evidence type="ECO:0000256" key="8">
    <source>
        <dbReference type="ARBA" id="ARBA00022837"/>
    </source>
</evidence>
<evidence type="ECO:0000256" key="2">
    <source>
        <dbReference type="ARBA" id="ARBA00001913"/>
    </source>
</evidence>
<evidence type="ECO:0000313" key="17">
    <source>
        <dbReference type="Proteomes" id="UP001145069"/>
    </source>
</evidence>
<comment type="caution">
    <text evidence="16">The sequence shown here is derived from an EMBL/GenBank/DDBJ whole genome shotgun (WGS) entry which is preliminary data.</text>
</comment>
<dbReference type="EC" id="3.2.1.1" evidence="4 12"/>
<evidence type="ECO:0000256" key="10">
    <source>
        <dbReference type="ARBA" id="ARBA00023295"/>
    </source>
</evidence>
<name>A0A9X3WJK0_9BACI</name>
<gene>
    <name evidence="16" type="ORF">NC799_17145</name>
</gene>